<evidence type="ECO:0000313" key="7">
    <source>
        <dbReference type="Proteomes" id="UP000735302"/>
    </source>
</evidence>
<dbReference type="GO" id="GO:0005509">
    <property type="term" value="F:calcium ion binding"/>
    <property type="evidence" value="ECO:0007669"/>
    <property type="project" value="InterPro"/>
</dbReference>
<dbReference type="SUPFAM" id="SSF47473">
    <property type="entry name" value="EF-hand"/>
    <property type="match status" value="1"/>
</dbReference>
<feature type="compositionally biased region" description="Acidic residues" evidence="4">
    <location>
        <begin position="78"/>
        <end position="104"/>
    </location>
</feature>
<dbReference type="EMBL" id="BLXT01001552">
    <property type="protein sequence ID" value="GFN86628.1"/>
    <property type="molecule type" value="Genomic_DNA"/>
</dbReference>
<feature type="compositionally biased region" description="Acidic residues" evidence="4">
    <location>
        <begin position="129"/>
        <end position="144"/>
    </location>
</feature>
<feature type="compositionally biased region" description="Basic and acidic residues" evidence="4">
    <location>
        <begin position="1"/>
        <end position="10"/>
    </location>
</feature>
<keyword evidence="3" id="KW-0514">Muscle protein</keyword>
<feature type="compositionally biased region" description="Low complexity" evidence="4">
    <location>
        <begin position="1325"/>
        <end position="1334"/>
    </location>
</feature>
<accession>A0AAV3YX28</accession>
<dbReference type="Pfam" id="PF13499">
    <property type="entry name" value="EF-hand_7"/>
    <property type="match status" value="1"/>
</dbReference>
<feature type="region of interest" description="Disordered" evidence="4">
    <location>
        <begin position="804"/>
        <end position="910"/>
    </location>
</feature>
<dbReference type="PANTHER" id="PTHR23048">
    <property type="entry name" value="MYOSIN LIGHT CHAIN 1, 3"/>
    <property type="match status" value="1"/>
</dbReference>
<dbReference type="PROSITE" id="PS50222">
    <property type="entry name" value="EF_HAND_2"/>
    <property type="match status" value="2"/>
</dbReference>
<sequence length="1427" mass="155519">MTMKEKEAPKLSKKASSNNLHRSISKLVLVDAKIKAKAHQKATAARSAVAKKKAGTKGEAPDGKKEVTFAAETKPPDESQEQDEDFLPTLDEDDAEGGDGGDGGDGDKTNKENAEDEQSEENQTTEATEGGEETENNATGEEDKDDKKGGKKGKKKGKTKKEKREEARKKAAAAKKEAEQPVGEVTVGKEQFRSFIFEKVQNALSLVCTDGVTAINVDNVQPLLKSLDINPSQEGVMDLIKDSLIDNFGEMNPLDLDRVVQEAQEADELAEMDDCLEVAFKVIDFDEDGFITQADIYQLMLRLGEMLADYALDDMLDAVDMDKDGKISLRDFRHFLLGRDVPSRKEIFAMAADAKKKRIEAEIKAEEDAEREKFEKLKSGQCAPETEGPEAPDPDSSSLTETKPDQESSTMQNRDDDGSSGGGDGGKNALNAKEPAKSLKDSPEGNVPDTGSSPVSLSQPKSLETSENITKSQNESLQKSITAQKVNESIEIREKREALFPNGATTDNHGCLDKDDSATVLSSSKPTERGASLTADGNSLNLPASYDGDSRHQQRRFSVASSTGASEDEFELRRRSPIPLLRLSTDGAGPLHLDVPPPDLSVVEGYAPSPMPTPLPTPCATPRRRPTIVGIGGLAVGEGEEQELDQSYVDAIEVLRQQMFSGKDGNPVPDRPHRRRNSRHSISDLSDHDGVNTVEDVEDFNNRLVFKLPPRRRSSTVPFPPTSPRENGHFSFSRRGSRDSGSAFHAKRPSTGCENGSGDSDEGIGLADEEIIVKSVYVASGSQAPPPNASSLLRISLPSGDNANPWVEHVPKPGALPPPTVTVDPLDNETDLDSNSKPQQQQSELLSVAAQEGAETPRSTATRSEVSAFNTSLTSPRTDDGGSEDEDDAELPLGNLVDMNSSRSNLRRPVSGKTLVSARSVQSEYDCDADSVLFSINDDNMSTSSQQRRVTYAMDEDFETAEDAKSKAYSPGGRSTPVKLSSKSKNPNLKTSIPCNTIELKELDLKSPVTADQFSNRKRFGMIPRDVSKFLVLGKTPAYTESIVGANTPRSEQYVAPRGSMTPKRLSPTLRLSAREGVDVGIRRQRPQTATTSRERDVLQKRRISLMEDEILPLYDRHRDFDSPSSLEMGGGSNAIEITTTNSARLPGEDTMAQVKMMERRILKRSKTSFDLFPVKEGCGSPLTDTPRSERTIKQRSASASLLRRQQTTPRKISSLSTSPGGSNSSLNGKTSTSDRKMSFSRSVVPLTRVVMAYQNVRKRRQSREFYSLSRELERSGKPLTGGPKSKHSSSPYALDLTNIKPNKPGKKKHPNQGKKQSGGRKSARYASGNSSSGRRGGAEEELPDFPAAAGDDIPTLVGDLSDPDVIPDDVIFEKYRPYTAGGHYHHRHRNGQRSTQSSILTLELPETARHTPKVKSMSLLSKLPIK</sequence>
<feature type="compositionally biased region" description="Basic and acidic residues" evidence="4">
    <location>
        <begin position="681"/>
        <end position="690"/>
    </location>
</feature>
<feature type="compositionally biased region" description="Low complexity" evidence="4">
    <location>
        <begin position="729"/>
        <end position="744"/>
    </location>
</feature>
<feature type="compositionally biased region" description="Polar residues" evidence="4">
    <location>
        <begin position="833"/>
        <end position="845"/>
    </location>
</feature>
<keyword evidence="1" id="KW-0677">Repeat</keyword>
<gene>
    <name evidence="6" type="ORF">PoB_001313400</name>
</gene>
<feature type="compositionally biased region" description="Polar residues" evidence="4">
    <location>
        <begin position="395"/>
        <end position="412"/>
    </location>
</feature>
<feature type="compositionally biased region" description="Basic residues" evidence="4">
    <location>
        <begin position="149"/>
        <end position="161"/>
    </location>
</feature>
<feature type="compositionally biased region" description="Basic and acidic residues" evidence="4">
    <location>
        <begin position="488"/>
        <end position="498"/>
    </location>
</feature>
<feature type="region of interest" description="Disordered" evidence="4">
    <location>
        <begin position="366"/>
        <end position="575"/>
    </location>
</feature>
<feature type="region of interest" description="Disordered" evidence="4">
    <location>
        <begin position="1"/>
        <end position="24"/>
    </location>
</feature>
<dbReference type="PANTHER" id="PTHR23048:SF0">
    <property type="entry name" value="CALMODULIN LIKE 3"/>
    <property type="match status" value="1"/>
</dbReference>
<dbReference type="Gene3D" id="1.10.238.10">
    <property type="entry name" value="EF-hand"/>
    <property type="match status" value="1"/>
</dbReference>
<dbReference type="FunFam" id="1.10.238.10:FF:000001">
    <property type="entry name" value="Calmodulin 1"/>
    <property type="match status" value="1"/>
</dbReference>
<evidence type="ECO:0000256" key="4">
    <source>
        <dbReference type="SAM" id="MobiDB-lite"/>
    </source>
</evidence>
<feature type="region of interest" description="Disordered" evidence="4">
    <location>
        <begin position="1275"/>
        <end position="1361"/>
    </location>
</feature>
<dbReference type="GO" id="GO:0016460">
    <property type="term" value="C:myosin II complex"/>
    <property type="evidence" value="ECO:0007669"/>
    <property type="project" value="TreeGrafter"/>
</dbReference>
<feature type="compositionally biased region" description="Low complexity" evidence="4">
    <location>
        <begin position="1214"/>
        <end position="1229"/>
    </location>
</feature>
<dbReference type="InterPro" id="IPR002048">
    <property type="entry name" value="EF_hand_dom"/>
</dbReference>
<feature type="region of interest" description="Disordered" evidence="4">
    <location>
        <begin position="1174"/>
        <end position="1240"/>
    </location>
</feature>
<name>A0AAV3YX28_9GAST</name>
<feature type="region of interest" description="Disordered" evidence="4">
    <location>
        <begin position="660"/>
        <end position="690"/>
    </location>
</feature>
<evidence type="ECO:0000256" key="1">
    <source>
        <dbReference type="ARBA" id="ARBA00022737"/>
    </source>
</evidence>
<feature type="compositionally biased region" description="Acidic residues" evidence="4">
    <location>
        <begin position="881"/>
        <end position="890"/>
    </location>
</feature>
<feature type="domain" description="EF-hand" evidence="5">
    <location>
        <begin position="312"/>
        <end position="342"/>
    </location>
</feature>
<feature type="region of interest" description="Disordered" evidence="4">
    <location>
        <begin position="961"/>
        <end position="992"/>
    </location>
</feature>
<keyword evidence="7" id="KW-1185">Reference proteome</keyword>
<dbReference type="Proteomes" id="UP000735302">
    <property type="component" value="Unassembled WGS sequence"/>
</dbReference>
<proteinExistence type="predicted"/>
<feature type="compositionally biased region" description="Low complexity" evidence="4">
    <location>
        <begin position="979"/>
        <end position="992"/>
    </location>
</feature>
<feature type="region of interest" description="Disordered" evidence="4">
    <location>
        <begin position="1406"/>
        <end position="1427"/>
    </location>
</feature>
<feature type="region of interest" description="Disordered" evidence="4">
    <location>
        <begin position="711"/>
        <end position="766"/>
    </location>
</feature>
<dbReference type="CDD" id="cd00051">
    <property type="entry name" value="EFh"/>
    <property type="match status" value="1"/>
</dbReference>
<feature type="compositionally biased region" description="Basic and acidic residues" evidence="4">
    <location>
        <begin position="162"/>
        <end position="179"/>
    </location>
</feature>
<reference evidence="6 7" key="1">
    <citation type="journal article" date="2021" name="Elife">
        <title>Chloroplast acquisition without the gene transfer in kleptoplastic sea slugs, Plakobranchus ocellatus.</title>
        <authorList>
            <person name="Maeda T."/>
            <person name="Takahashi S."/>
            <person name="Yoshida T."/>
            <person name="Shimamura S."/>
            <person name="Takaki Y."/>
            <person name="Nagai Y."/>
            <person name="Toyoda A."/>
            <person name="Suzuki Y."/>
            <person name="Arimoto A."/>
            <person name="Ishii H."/>
            <person name="Satoh N."/>
            <person name="Nishiyama T."/>
            <person name="Hasebe M."/>
            <person name="Maruyama T."/>
            <person name="Minagawa J."/>
            <person name="Obokata J."/>
            <person name="Shigenobu S."/>
        </authorList>
    </citation>
    <scope>NUCLEOTIDE SEQUENCE [LARGE SCALE GENOMIC DNA]</scope>
</reference>
<evidence type="ECO:0000259" key="5">
    <source>
        <dbReference type="PROSITE" id="PS50222"/>
    </source>
</evidence>
<feature type="compositionally biased region" description="Polar residues" evidence="4">
    <location>
        <begin position="857"/>
        <end position="876"/>
    </location>
</feature>
<dbReference type="InterPro" id="IPR011992">
    <property type="entry name" value="EF-hand-dom_pair"/>
</dbReference>
<feature type="compositionally biased region" description="Basic residues" evidence="4">
    <location>
        <begin position="1304"/>
        <end position="1324"/>
    </location>
</feature>
<dbReference type="InterPro" id="IPR050230">
    <property type="entry name" value="CALM/Myosin/TropC-like"/>
</dbReference>
<feature type="compositionally biased region" description="Polar residues" evidence="4">
    <location>
        <begin position="449"/>
        <end position="487"/>
    </location>
</feature>
<comment type="caution">
    <text evidence="6">The sequence shown here is derived from an EMBL/GenBank/DDBJ whole genome shotgun (WGS) entry which is preliminary data.</text>
</comment>
<organism evidence="6 7">
    <name type="scientific">Plakobranchus ocellatus</name>
    <dbReference type="NCBI Taxonomy" id="259542"/>
    <lineage>
        <taxon>Eukaryota</taxon>
        <taxon>Metazoa</taxon>
        <taxon>Spiralia</taxon>
        <taxon>Lophotrochozoa</taxon>
        <taxon>Mollusca</taxon>
        <taxon>Gastropoda</taxon>
        <taxon>Heterobranchia</taxon>
        <taxon>Euthyneura</taxon>
        <taxon>Panpulmonata</taxon>
        <taxon>Sacoglossa</taxon>
        <taxon>Placobranchoidea</taxon>
        <taxon>Plakobranchidae</taxon>
        <taxon>Plakobranchus</taxon>
    </lineage>
</organism>
<evidence type="ECO:0000256" key="3">
    <source>
        <dbReference type="ARBA" id="ARBA00023179"/>
    </source>
</evidence>
<feature type="compositionally biased region" description="Basic and acidic residues" evidence="4">
    <location>
        <begin position="366"/>
        <end position="378"/>
    </location>
</feature>
<feature type="compositionally biased region" description="Basic and acidic residues" evidence="4">
    <location>
        <begin position="434"/>
        <end position="443"/>
    </location>
</feature>
<dbReference type="PROSITE" id="PS00018">
    <property type="entry name" value="EF_HAND_1"/>
    <property type="match status" value="2"/>
</dbReference>
<feature type="region of interest" description="Disordered" evidence="4">
    <location>
        <begin position="36"/>
        <end position="182"/>
    </location>
</feature>
<evidence type="ECO:0000256" key="2">
    <source>
        <dbReference type="ARBA" id="ARBA00022837"/>
    </source>
</evidence>
<dbReference type="InterPro" id="IPR018247">
    <property type="entry name" value="EF_Hand_1_Ca_BS"/>
</dbReference>
<evidence type="ECO:0000313" key="6">
    <source>
        <dbReference type="EMBL" id="GFN86628.1"/>
    </source>
</evidence>
<protein>
    <submittedName>
        <fullName evidence="6">Calmodulin-like protein 1</fullName>
    </submittedName>
</protein>
<dbReference type="SMART" id="SM00054">
    <property type="entry name" value="EFh"/>
    <property type="match status" value="2"/>
</dbReference>
<feature type="compositionally biased region" description="Polar residues" evidence="4">
    <location>
        <begin position="1195"/>
        <end position="1212"/>
    </location>
</feature>
<feature type="domain" description="EF-hand" evidence="5">
    <location>
        <begin position="271"/>
        <end position="306"/>
    </location>
</feature>
<keyword evidence="2" id="KW-0106">Calcium</keyword>